<name>A0A5C5B9P8_9MICO</name>
<dbReference type="Gene3D" id="3.40.630.30">
    <property type="match status" value="1"/>
</dbReference>
<evidence type="ECO:0000313" key="4">
    <source>
        <dbReference type="Proteomes" id="UP000313849"/>
    </source>
</evidence>
<dbReference type="CDD" id="cd04301">
    <property type="entry name" value="NAT_SF"/>
    <property type="match status" value="1"/>
</dbReference>
<gene>
    <name evidence="3" type="ORF">FH969_12285</name>
</gene>
<dbReference type="GO" id="GO:0016747">
    <property type="term" value="F:acyltransferase activity, transferring groups other than amino-acyl groups"/>
    <property type="evidence" value="ECO:0007669"/>
    <property type="project" value="InterPro"/>
</dbReference>
<sequence>MSSEQAEHAGPERADGAAQPDGEQSPGGQGEQDEPLRIDVVDDADAGELLTVRRAAFVTEAQRYGDPHLPALTQTLEELRADLARADVVTIGGWRGHRMVGSIRVELEGGRATLGRLAVVPDLQGLGIGTQLLLAVLQYLPEQTQEVWVFTGQDSRQNLAMYARHGFEHQYDQNAGDLTYAYLRKILGETDLSEAIPGA</sequence>
<dbReference type="Pfam" id="PF00583">
    <property type="entry name" value="Acetyltransf_1"/>
    <property type="match status" value="1"/>
</dbReference>
<dbReference type="InterPro" id="IPR016181">
    <property type="entry name" value="Acyl_CoA_acyltransferase"/>
</dbReference>
<keyword evidence="4" id="KW-1185">Reference proteome</keyword>
<accession>A0A5C5B9P8</accession>
<keyword evidence="3" id="KW-0808">Transferase</keyword>
<organism evidence="3 4">
    <name type="scientific">Miniimonas arenae</name>
    <dbReference type="NCBI Taxonomy" id="676201"/>
    <lineage>
        <taxon>Bacteria</taxon>
        <taxon>Bacillati</taxon>
        <taxon>Actinomycetota</taxon>
        <taxon>Actinomycetes</taxon>
        <taxon>Micrococcales</taxon>
        <taxon>Beutenbergiaceae</taxon>
        <taxon>Miniimonas</taxon>
    </lineage>
</organism>
<proteinExistence type="predicted"/>
<dbReference type="PROSITE" id="PS51186">
    <property type="entry name" value="GNAT"/>
    <property type="match status" value="1"/>
</dbReference>
<dbReference type="Proteomes" id="UP000313849">
    <property type="component" value="Unassembled WGS sequence"/>
</dbReference>
<dbReference type="OrthoDB" id="4322031at2"/>
<reference evidence="3 4" key="1">
    <citation type="submission" date="2019-06" db="EMBL/GenBank/DDBJ databases">
        <title>Draft genome sequence of Miniimonas arenae KCTC 19750T isolated from sea sand.</title>
        <authorList>
            <person name="Park S.-J."/>
        </authorList>
    </citation>
    <scope>NUCLEOTIDE SEQUENCE [LARGE SCALE GENOMIC DNA]</scope>
    <source>
        <strain evidence="3 4">KCTC 19750</strain>
    </source>
</reference>
<comment type="caution">
    <text evidence="3">The sequence shown here is derived from an EMBL/GenBank/DDBJ whole genome shotgun (WGS) entry which is preliminary data.</text>
</comment>
<feature type="domain" description="N-acetyltransferase" evidence="2">
    <location>
        <begin position="36"/>
        <end position="189"/>
    </location>
</feature>
<evidence type="ECO:0000313" key="3">
    <source>
        <dbReference type="EMBL" id="TNU73249.1"/>
    </source>
</evidence>
<evidence type="ECO:0000256" key="1">
    <source>
        <dbReference type="SAM" id="MobiDB-lite"/>
    </source>
</evidence>
<protein>
    <submittedName>
        <fullName evidence="3">GNAT family N-acetyltransferase</fullName>
    </submittedName>
</protein>
<dbReference type="AlphaFoldDB" id="A0A5C5B9P8"/>
<evidence type="ECO:0000259" key="2">
    <source>
        <dbReference type="PROSITE" id="PS51186"/>
    </source>
</evidence>
<feature type="compositionally biased region" description="Basic and acidic residues" evidence="1">
    <location>
        <begin position="1"/>
        <end position="15"/>
    </location>
</feature>
<dbReference type="SUPFAM" id="SSF55729">
    <property type="entry name" value="Acyl-CoA N-acyltransferases (Nat)"/>
    <property type="match status" value="1"/>
</dbReference>
<dbReference type="EMBL" id="VENP01000055">
    <property type="protein sequence ID" value="TNU73249.1"/>
    <property type="molecule type" value="Genomic_DNA"/>
</dbReference>
<dbReference type="RefSeq" id="WP_139987430.1">
    <property type="nucleotide sequence ID" value="NZ_VENP01000055.1"/>
</dbReference>
<dbReference type="InterPro" id="IPR000182">
    <property type="entry name" value="GNAT_dom"/>
</dbReference>
<feature type="region of interest" description="Disordered" evidence="1">
    <location>
        <begin position="1"/>
        <end position="34"/>
    </location>
</feature>